<proteinExistence type="predicted"/>
<keyword evidence="2" id="KW-1185">Reference proteome</keyword>
<organism evidence="1 2">
    <name type="scientific">Coniosporium uncinatum</name>
    <dbReference type="NCBI Taxonomy" id="93489"/>
    <lineage>
        <taxon>Eukaryota</taxon>
        <taxon>Fungi</taxon>
        <taxon>Dikarya</taxon>
        <taxon>Ascomycota</taxon>
        <taxon>Pezizomycotina</taxon>
        <taxon>Dothideomycetes</taxon>
        <taxon>Dothideomycetes incertae sedis</taxon>
        <taxon>Coniosporium</taxon>
    </lineage>
</organism>
<evidence type="ECO:0000313" key="2">
    <source>
        <dbReference type="Proteomes" id="UP001186974"/>
    </source>
</evidence>
<evidence type="ECO:0000313" key="1">
    <source>
        <dbReference type="EMBL" id="KAK3077633.1"/>
    </source>
</evidence>
<reference evidence="1" key="1">
    <citation type="submission" date="2024-09" db="EMBL/GenBank/DDBJ databases">
        <title>Black Yeasts Isolated from many extreme environments.</title>
        <authorList>
            <person name="Coleine C."/>
            <person name="Stajich J.E."/>
            <person name="Selbmann L."/>
        </authorList>
    </citation>
    <scope>NUCLEOTIDE SEQUENCE</scope>
    <source>
        <strain evidence="1">CCFEE 5737</strain>
    </source>
</reference>
<dbReference type="Proteomes" id="UP001186974">
    <property type="component" value="Unassembled WGS sequence"/>
</dbReference>
<protein>
    <submittedName>
        <fullName evidence="1">Uncharacterized protein</fullName>
    </submittedName>
</protein>
<accession>A0ACC3DLV4</accession>
<gene>
    <name evidence="1" type="ORF">LTS18_009713</name>
</gene>
<comment type="caution">
    <text evidence="1">The sequence shown here is derived from an EMBL/GenBank/DDBJ whole genome shotgun (WGS) entry which is preliminary data.</text>
</comment>
<dbReference type="EMBL" id="JAWDJW010002651">
    <property type="protein sequence ID" value="KAK3077633.1"/>
    <property type="molecule type" value="Genomic_DNA"/>
</dbReference>
<name>A0ACC3DLV4_9PEZI</name>
<sequence length="182" mass="19341">MAENAPPMSAGASGQGDSSRGMPYYEKLRRDLRNTIKQKRELEERMSTIDDSIYKLEGDYLESTPAGNIIKGFDNYIKATSTSTSSGAGAGSSTRRKTGISDADRLFSRSSASALRQESTPSSAQTTPSHAPTPTSSFPQSARESNNPTPASSTAGKAAASNKKKKALDRDDDEGDGKPAKR</sequence>
<feature type="non-terminal residue" evidence="1">
    <location>
        <position position="182"/>
    </location>
</feature>